<keyword evidence="3" id="KW-1185">Reference proteome</keyword>
<feature type="region of interest" description="Disordered" evidence="1">
    <location>
        <begin position="1"/>
        <end position="32"/>
    </location>
</feature>
<sequence>MFRQVKSADADYLNKPKRRTQKNKRGTQMKGEECDEALEQADLRGSEIFSLEMDSQNILKQNGHRGIIEPTDIIKTQLEEAVSDLP</sequence>
<feature type="compositionally biased region" description="Basic and acidic residues" evidence="1">
    <location>
        <begin position="1"/>
        <end position="14"/>
    </location>
</feature>
<dbReference type="EMBL" id="QRBI01000112">
    <property type="protein sequence ID" value="RMC10452.1"/>
    <property type="molecule type" value="Genomic_DNA"/>
</dbReference>
<dbReference type="Proteomes" id="UP000269221">
    <property type="component" value="Unassembled WGS sequence"/>
</dbReference>
<reference evidence="2 3" key="1">
    <citation type="submission" date="2018-07" db="EMBL/GenBank/DDBJ databases">
        <title>A high quality draft genome assembly of the barn swallow (H. rustica rustica).</title>
        <authorList>
            <person name="Formenti G."/>
            <person name="Chiara M."/>
            <person name="Poveda L."/>
            <person name="Francoijs K.-J."/>
            <person name="Bonisoli-Alquati A."/>
            <person name="Canova L."/>
            <person name="Gianfranceschi L."/>
            <person name="Horner D.S."/>
            <person name="Saino N."/>
        </authorList>
    </citation>
    <scope>NUCLEOTIDE SEQUENCE [LARGE SCALE GENOMIC DNA]</scope>
    <source>
        <strain evidence="2">Chelidonia</strain>
        <tissue evidence="2">Blood</tissue>
    </source>
</reference>
<protein>
    <submittedName>
        <fullName evidence="2">Uncharacterized protein</fullName>
    </submittedName>
</protein>
<accession>A0A3M0KBD7</accession>
<feature type="compositionally biased region" description="Basic residues" evidence="1">
    <location>
        <begin position="15"/>
        <end position="27"/>
    </location>
</feature>
<evidence type="ECO:0000313" key="3">
    <source>
        <dbReference type="Proteomes" id="UP000269221"/>
    </source>
</evidence>
<proteinExistence type="predicted"/>
<evidence type="ECO:0000256" key="1">
    <source>
        <dbReference type="SAM" id="MobiDB-lite"/>
    </source>
</evidence>
<gene>
    <name evidence="2" type="ORF">DUI87_13257</name>
</gene>
<organism evidence="2 3">
    <name type="scientific">Hirundo rustica rustica</name>
    <dbReference type="NCBI Taxonomy" id="333673"/>
    <lineage>
        <taxon>Eukaryota</taxon>
        <taxon>Metazoa</taxon>
        <taxon>Chordata</taxon>
        <taxon>Craniata</taxon>
        <taxon>Vertebrata</taxon>
        <taxon>Euteleostomi</taxon>
        <taxon>Archelosauria</taxon>
        <taxon>Archosauria</taxon>
        <taxon>Dinosauria</taxon>
        <taxon>Saurischia</taxon>
        <taxon>Theropoda</taxon>
        <taxon>Coelurosauria</taxon>
        <taxon>Aves</taxon>
        <taxon>Neognathae</taxon>
        <taxon>Neoaves</taxon>
        <taxon>Telluraves</taxon>
        <taxon>Australaves</taxon>
        <taxon>Passeriformes</taxon>
        <taxon>Sylvioidea</taxon>
        <taxon>Hirundinidae</taxon>
        <taxon>Hirundo</taxon>
    </lineage>
</organism>
<comment type="caution">
    <text evidence="2">The sequence shown here is derived from an EMBL/GenBank/DDBJ whole genome shotgun (WGS) entry which is preliminary data.</text>
</comment>
<evidence type="ECO:0000313" key="2">
    <source>
        <dbReference type="EMBL" id="RMC10452.1"/>
    </source>
</evidence>
<name>A0A3M0KBD7_HIRRU</name>
<dbReference type="AlphaFoldDB" id="A0A3M0KBD7"/>